<organism evidence="2 3">
    <name type="scientific">Deinococcus aerolatus</name>
    <dbReference type="NCBI Taxonomy" id="522487"/>
    <lineage>
        <taxon>Bacteria</taxon>
        <taxon>Thermotogati</taxon>
        <taxon>Deinococcota</taxon>
        <taxon>Deinococci</taxon>
        <taxon>Deinococcales</taxon>
        <taxon>Deinococcaceae</taxon>
        <taxon>Deinococcus</taxon>
    </lineage>
</organism>
<reference evidence="3" key="1">
    <citation type="journal article" date="2019" name="Int. J. Syst. Evol. Microbiol.">
        <title>The Global Catalogue of Microorganisms (GCM) 10K type strain sequencing project: providing services to taxonomists for standard genome sequencing and annotation.</title>
        <authorList>
            <consortium name="The Broad Institute Genomics Platform"/>
            <consortium name="The Broad Institute Genome Sequencing Center for Infectious Disease"/>
            <person name="Wu L."/>
            <person name="Ma J."/>
        </authorList>
    </citation>
    <scope>NUCLEOTIDE SEQUENCE [LARGE SCALE GENOMIC DNA]</scope>
    <source>
        <strain evidence="3">JCM 15442</strain>
    </source>
</reference>
<dbReference type="Proteomes" id="UP000639973">
    <property type="component" value="Unassembled WGS sequence"/>
</dbReference>
<evidence type="ECO:0008006" key="4">
    <source>
        <dbReference type="Google" id="ProtNLM"/>
    </source>
</evidence>
<feature type="transmembrane region" description="Helical" evidence="1">
    <location>
        <begin position="173"/>
        <end position="191"/>
    </location>
</feature>
<gene>
    <name evidence="2" type="ORF">GCM10010840_35300</name>
</gene>
<keyword evidence="3" id="KW-1185">Reference proteome</keyword>
<evidence type="ECO:0000313" key="2">
    <source>
        <dbReference type="EMBL" id="GGL94231.1"/>
    </source>
</evidence>
<protein>
    <recommendedName>
        <fullName evidence="4">Oligosaccharide repeat unit polymerase</fullName>
    </recommendedName>
</protein>
<dbReference type="EMBL" id="BMOL01000032">
    <property type="protein sequence ID" value="GGL94231.1"/>
    <property type="molecule type" value="Genomic_DNA"/>
</dbReference>
<name>A0ABQ2GFQ3_9DEIO</name>
<evidence type="ECO:0000313" key="3">
    <source>
        <dbReference type="Proteomes" id="UP000639973"/>
    </source>
</evidence>
<keyword evidence="1" id="KW-0472">Membrane</keyword>
<keyword evidence="1" id="KW-1133">Transmembrane helix</keyword>
<feature type="transmembrane region" description="Helical" evidence="1">
    <location>
        <begin position="245"/>
        <end position="263"/>
    </location>
</feature>
<proteinExistence type="predicted"/>
<accession>A0ABQ2GFQ3</accession>
<comment type="caution">
    <text evidence="2">The sequence shown here is derived from an EMBL/GenBank/DDBJ whole genome shotgun (WGS) entry which is preliminary data.</text>
</comment>
<feature type="transmembrane region" description="Helical" evidence="1">
    <location>
        <begin position="92"/>
        <end position="112"/>
    </location>
</feature>
<feature type="transmembrane region" description="Helical" evidence="1">
    <location>
        <begin position="132"/>
        <end position="153"/>
    </location>
</feature>
<dbReference type="Pfam" id="PF14296">
    <property type="entry name" value="O-ag_pol_Wzy"/>
    <property type="match status" value="1"/>
</dbReference>
<dbReference type="InterPro" id="IPR029468">
    <property type="entry name" value="O-ag_pol_Wzy"/>
</dbReference>
<feature type="transmembrane region" description="Helical" evidence="1">
    <location>
        <begin position="53"/>
        <end position="72"/>
    </location>
</feature>
<feature type="transmembrane region" description="Helical" evidence="1">
    <location>
        <begin position="429"/>
        <end position="449"/>
    </location>
</feature>
<sequence length="466" mass="49007">MAALLTPLLIGSLGSVSGALGLENVSSLALGVTVLGLGAVALITRTLWDARMLLSISLVLFNAGALIAHVFTPNDPLVVLYFSDGNLAAAGYLVSVCLAAWVLATVLTALLVRPRATTAADIQVSKLRLVGLLFLTLGTVPAVLELISALRVVADGGYLSLYSREVNVGASGWRAVAGAFFVPGLLFLLGSGTLMRRGVMVVVMVMLAFVATKLALGSRSPAIMPLIALWFVVHYRIWPIPARLAVGVGAVLFLVVLPVIAVLRDEGGVVRLTPAVLAQTFANFANPALATLNETGASIMPTAYALNYIPGARDFGNGASYVNSLWTILPSTGGLNPAVAGDNVYANWLTRTVDPSLASIGGGFGFSPIAETYANFGVVGGVTGFFAIALAMQVLLTWFSNYRNAAHIVFSGVILSILLLWARGETVSFVRPLVWFVLVPAVYLVVQAYRRPQRNAELREETPAAG</sequence>
<feature type="transmembrane region" description="Helical" evidence="1">
    <location>
        <begin position="28"/>
        <end position="48"/>
    </location>
</feature>
<dbReference type="NCBIfam" id="TIGR04370">
    <property type="entry name" value="glyco_rpt_poly"/>
    <property type="match status" value="1"/>
</dbReference>
<keyword evidence="1" id="KW-0812">Transmembrane</keyword>
<dbReference type="RefSeq" id="WP_188974259.1">
    <property type="nucleotide sequence ID" value="NZ_BMOL01000032.1"/>
</dbReference>
<feature type="transmembrane region" description="Helical" evidence="1">
    <location>
        <begin position="405"/>
        <end position="423"/>
    </location>
</feature>
<feature type="transmembrane region" description="Helical" evidence="1">
    <location>
        <begin position="222"/>
        <end position="238"/>
    </location>
</feature>
<evidence type="ECO:0000256" key="1">
    <source>
        <dbReference type="SAM" id="Phobius"/>
    </source>
</evidence>
<feature type="transmembrane region" description="Helical" evidence="1">
    <location>
        <begin position="373"/>
        <end position="398"/>
    </location>
</feature>